<feature type="compositionally biased region" description="Acidic residues" evidence="2">
    <location>
        <begin position="100"/>
        <end position="110"/>
    </location>
</feature>
<feature type="region of interest" description="Disordered" evidence="2">
    <location>
        <begin position="87"/>
        <end position="110"/>
    </location>
</feature>
<accession>A0AAV1PDT3</accession>
<feature type="region of interest" description="Disordered" evidence="2">
    <location>
        <begin position="1"/>
        <end position="71"/>
    </location>
</feature>
<sequence length="980" mass="112367">MQSPGGEGRGEETLSPEGRDSEQQDGEDKAAEDCGVNVPPATEGGSQDQSGPEPDDPVPQYHPELTSADADPTADRHLEQENLAQVLFTPPLSNLNTPEPMEDQEQLMEDEDDEEEFIVLDADHPLVRRQQAALTSQLSKQLERLNLGIREKLVKEKTDTSIIQDICLEMFGVQEQLVKLQTRLDDRNQNRAQAEARHQQAQDQLEAMKSEYSSNTNQESKARTYVSQLQVEIDNLALHLIFTQGVSEELHSNVKSMENATRKAGAEKTQAEEQKLKQDMYVDRLTKDMERLTQQIAIYEAQTSAQAEETQAAKEAFSEAEMEMESLLMARKQLLQQWNSSLVGMRRRDEAFSAMQEAVRMVEHQVILLDREMEGYKKFITEEQEQNETLTMQLNWSQMDVATSKKFISQKQTQQEALQAHYSTCLRTLRETERTLARLTKETTTHQTEANDQRRQIEKESAVRLALEDKIMTHIQQKLTHNMAAKYSQRLTDKIVTLKKDKISQLWQLESEIVAVRLESSMISQHLDSLAFTQEAVDDEISKYNKLLSSNQAKMSSFLILIGQKQTTITNFTKRIYQIVASTGHEDLSPLQIQADALTDQLEELAADIKSKQQLWMKRQGILVGMTQEIQANRKDMFKLQTEYTSMQQKKIRLESQIEVQHREESELEKNTKIIKEDLVKLNTLLSKNGQLSQALEQDNALTETDFLHRLKEAERESIEMQMKQEKTQEEKERLLNSLVEAERQIMLWEKKTQLVKETRSAVDSGVGDMQMMKTEIHRMEVRLSQLMKQQERLLRESEDTVARRETIVFRKEAMAHSSNKQTTKAELIRITQGLQRKIQETHKHAIECERVIRDLQKSQVSLSDRLAQQKQQLIELGGKNCLLDPDFVNLQDTKDRNLSHLVALQSKTKKLQGVCEGSYQASSTSESVGAALQNQTERVHAVDTILHRTCEEFPQHQGAFRKLLLALAVRTQALEQETS</sequence>
<gene>
    <name evidence="3" type="ORF">FSCOSCO3_A033249</name>
</gene>
<evidence type="ECO:0000313" key="4">
    <source>
        <dbReference type="Proteomes" id="UP001314229"/>
    </source>
</evidence>
<proteinExistence type="predicted"/>
<keyword evidence="4" id="KW-1185">Reference proteome</keyword>
<feature type="compositionally biased region" description="Basic and acidic residues" evidence="2">
    <location>
        <begin position="8"/>
        <end position="32"/>
    </location>
</feature>
<feature type="region of interest" description="Disordered" evidence="2">
    <location>
        <begin position="190"/>
        <end position="219"/>
    </location>
</feature>
<reference evidence="3 4" key="1">
    <citation type="submission" date="2024-01" db="EMBL/GenBank/DDBJ databases">
        <authorList>
            <person name="Alioto T."/>
            <person name="Alioto T."/>
            <person name="Gomez Garrido J."/>
        </authorList>
    </citation>
    <scope>NUCLEOTIDE SEQUENCE [LARGE SCALE GENOMIC DNA]</scope>
</reference>
<dbReference type="GO" id="GO:0005576">
    <property type="term" value="C:extracellular region"/>
    <property type="evidence" value="ECO:0007669"/>
    <property type="project" value="GOC"/>
</dbReference>
<feature type="compositionally biased region" description="Basic and acidic residues" evidence="2">
    <location>
        <begin position="190"/>
        <end position="200"/>
    </location>
</feature>
<name>A0AAV1PDT3_SCOSC</name>
<dbReference type="Pfam" id="PF08647">
    <property type="entry name" value="BRE1"/>
    <property type="match status" value="1"/>
</dbReference>
<evidence type="ECO:0000256" key="2">
    <source>
        <dbReference type="SAM" id="MobiDB-lite"/>
    </source>
</evidence>
<dbReference type="GO" id="GO:0035082">
    <property type="term" value="P:axoneme assembly"/>
    <property type="evidence" value="ECO:0007669"/>
    <property type="project" value="InterPro"/>
</dbReference>
<dbReference type="GO" id="GO:0060287">
    <property type="term" value="P:epithelial cilium movement involved in determination of left/right asymmetry"/>
    <property type="evidence" value="ECO:0007669"/>
    <property type="project" value="TreeGrafter"/>
</dbReference>
<evidence type="ECO:0000256" key="1">
    <source>
        <dbReference type="SAM" id="Coils"/>
    </source>
</evidence>
<dbReference type="PANTHER" id="PTHR16275:SF8">
    <property type="entry name" value="COILED-COIL DOMAIN-CONTAINING PROTEIN 40"/>
    <property type="match status" value="1"/>
</dbReference>
<dbReference type="GO" id="GO:0001947">
    <property type="term" value="P:heart looping"/>
    <property type="evidence" value="ECO:0007669"/>
    <property type="project" value="TreeGrafter"/>
</dbReference>
<comment type="caution">
    <text evidence="3">The sequence shown here is derived from an EMBL/GenBank/DDBJ whole genome shotgun (WGS) entry which is preliminary data.</text>
</comment>
<dbReference type="GO" id="GO:0005737">
    <property type="term" value="C:cytoplasm"/>
    <property type="evidence" value="ECO:0007669"/>
    <property type="project" value="TreeGrafter"/>
</dbReference>
<protein>
    <submittedName>
        <fullName evidence="3">Coiled-coil domain-containing protein 40</fullName>
    </submittedName>
</protein>
<dbReference type="GO" id="GO:0005929">
    <property type="term" value="C:cilium"/>
    <property type="evidence" value="ECO:0007669"/>
    <property type="project" value="TreeGrafter"/>
</dbReference>
<dbReference type="EMBL" id="CAWUFR010000143">
    <property type="protein sequence ID" value="CAK6969834.1"/>
    <property type="molecule type" value="Genomic_DNA"/>
</dbReference>
<feature type="coiled-coil region" evidence="1">
    <location>
        <begin position="254"/>
        <end position="337"/>
    </location>
</feature>
<dbReference type="InterPro" id="IPR037386">
    <property type="entry name" value="CCDC40"/>
</dbReference>
<keyword evidence="1" id="KW-0175">Coiled coil</keyword>
<dbReference type="AlphaFoldDB" id="A0AAV1PDT3"/>
<evidence type="ECO:0000313" key="3">
    <source>
        <dbReference type="EMBL" id="CAK6969834.1"/>
    </source>
</evidence>
<organism evidence="3 4">
    <name type="scientific">Scomber scombrus</name>
    <name type="common">Atlantic mackerel</name>
    <name type="synonym">Scomber vernalis</name>
    <dbReference type="NCBI Taxonomy" id="13677"/>
    <lineage>
        <taxon>Eukaryota</taxon>
        <taxon>Metazoa</taxon>
        <taxon>Chordata</taxon>
        <taxon>Craniata</taxon>
        <taxon>Vertebrata</taxon>
        <taxon>Euteleostomi</taxon>
        <taxon>Actinopterygii</taxon>
        <taxon>Neopterygii</taxon>
        <taxon>Teleostei</taxon>
        <taxon>Neoteleostei</taxon>
        <taxon>Acanthomorphata</taxon>
        <taxon>Pelagiaria</taxon>
        <taxon>Scombriformes</taxon>
        <taxon>Scombridae</taxon>
        <taxon>Scomber</taxon>
    </lineage>
</organism>
<feature type="coiled-coil region" evidence="1">
    <location>
        <begin position="711"/>
        <end position="797"/>
    </location>
</feature>
<dbReference type="Proteomes" id="UP001314229">
    <property type="component" value="Unassembled WGS sequence"/>
</dbReference>
<dbReference type="PANTHER" id="PTHR16275">
    <property type="entry name" value="COILED-COIL DOMAIN-CONTAINING PROTEIN 40"/>
    <property type="match status" value="1"/>
</dbReference>